<gene>
    <name evidence="12 13 14" type="primary">LOC108734991</name>
</gene>
<evidence type="ECO:0000259" key="10">
    <source>
        <dbReference type="PROSITE" id="PS51489"/>
    </source>
</evidence>
<organism evidence="11 14">
    <name type="scientific">Agrilus planipennis</name>
    <name type="common">Emerald ash borer</name>
    <name type="synonym">Agrilus marcopoli</name>
    <dbReference type="NCBI Taxonomy" id="224129"/>
    <lineage>
        <taxon>Eukaryota</taxon>
        <taxon>Metazoa</taxon>
        <taxon>Ecdysozoa</taxon>
        <taxon>Arthropoda</taxon>
        <taxon>Hexapoda</taxon>
        <taxon>Insecta</taxon>
        <taxon>Pterygota</taxon>
        <taxon>Neoptera</taxon>
        <taxon>Endopterygota</taxon>
        <taxon>Coleoptera</taxon>
        <taxon>Polyphaga</taxon>
        <taxon>Elateriformia</taxon>
        <taxon>Buprestoidea</taxon>
        <taxon>Buprestidae</taxon>
        <taxon>Agrilinae</taxon>
        <taxon>Agrilus</taxon>
    </lineage>
</organism>
<evidence type="ECO:0000256" key="7">
    <source>
        <dbReference type="PROSITE-ProRule" id="PRU10141"/>
    </source>
</evidence>
<evidence type="ECO:0000256" key="1">
    <source>
        <dbReference type="ARBA" id="ARBA00004629"/>
    </source>
</evidence>
<dbReference type="GO" id="GO:0051754">
    <property type="term" value="P:meiotic sister chromatid cohesion, centromeric"/>
    <property type="evidence" value="ECO:0007669"/>
    <property type="project" value="TreeGrafter"/>
</dbReference>
<dbReference type="PROSITE" id="PS51489">
    <property type="entry name" value="BUB1_N"/>
    <property type="match status" value="1"/>
</dbReference>
<dbReference type="Gene3D" id="1.25.40.430">
    <property type="match status" value="1"/>
</dbReference>
<dbReference type="GO" id="GO:0005634">
    <property type="term" value="C:nucleus"/>
    <property type="evidence" value="ECO:0007669"/>
    <property type="project" value="TreeGrafter"/>
</dbReference>
<feature type="region of interest" description="Disordered" evidence="8">
    <location>
        <begin position="542"/>
        <end position="570"/>
    </location>
</feature>
<feature type="domain" description="BUB1 N-terminal" evidence="10">
    <location>
        <begin position="49"/>
        <end position="209"/>
    </location>
</feature>
<name>A0A7F5R4W8_AGRPL</name>
<dbReference type="OrthoDB" id="248495at2759"/>
<dbReference type="Pfam" id="PF08311">
    <property type="entry name" value="Mad3_BUB1_I"/>
    <property type="match status" value="1"/>
</dbReference>
<dbReference type="RefSeq" id="XP_025830574.1">
    <property type="nucleotide sequence ID" value="XM_025974789.1"/>
</dbReference>
<dbReference type="InterPro" id="IPR017441">
    <property type="entry name" value="Protein_kinase_ATP_BS"/>
</dbReference>
<dbReference type="PROSITE" id="PS00107">
    <property type="entry name" value="PROTEIN_KINASE_ATP"/>
    <property type="match status" value="1"/>
</dbReference>
<dbReference type="SMART" id="SM00777">
    <property type="entry name" value="Mad3_BUB1_I"/>
    <property type="match status" value="1"/>
</dbReference>
<dbReference type="Proteomes" id="UP000192223">
    <property type="component" value="Unplaced"/>
</dbReference>
<dbReference type="GO" id="GO:0004672">
    <property type="term" value="F:protein kinase activity"/>
    <property type="evidence" value="ECO:0007669"/>
    <property type="project" value="InterPro"/>
</dbReference>
<dbReference type="InterPro" id="IPR011009">
    <property type="entry name" value="Kinase-like_dom_sf"/>
</dbReference>
<feature type="compositionally biased region" description="Low complexity" evidence="8">
    <location>
        <begin position="542"/>
        <end position="558"/>
    </location>
</feature>
<dbReference type="RefSeq" id="XP_025830572.1">
    <property type="nucleotide sequence ID" value="XM_025974787.1"/>
</dbReference>
<dbReference type="GO" id="GO:0000776">
    <property type="term" value="C:kinetochore"/>
    <property type="evidence" value="ECO:0007669"/>
    <property type="project" value="UniProtKB-KW"/>
</dbReference>
<keyword evidence="6" id="KW-0137">Centromere</keyword>
<evidence type="ECO:0000256" key="3">
    <source>
        <dbReference type="ARBA" id="ARBA00022741"/>
    </source>
</evidence>
<accession>A0A7F5R4W8</accession>
<proteinExistence type="predicted"/>
<dbReference type="GO" id="GO:0005524">
    <property type="term" value="F:ATP binding"/>
    <property type="evidence" value="ECO:0007669"/>
    <property type="project" value="UniProtKB-UniRule"/>
</dbReference>
<dbReference type="GO" id="GO:0032991">
    <property type="term" value="C:protein-containing complex"/>
    <property type="evidence" value="ECO:0007669"/>
    <property type="project" value="UniProtKB-ARBA"/>
</dbReference>
<dbReference type="GeneID" id="108734991"/>
<dbReference type="Gene3D" id="1.10.510.10">
    <property type="entry name" value="Transferase(Phosphotransferase) domain 1"/>
    <property type="match status" value="1"/>
</dbReference>
<evidence type="ECO:0000256" key="5">
    <source>
        <dbReference type="ARBA" id="ARBA00022840"/>
    </source>
</evidence>
<keyword evidence="2" id="KW-0158">Chromosome</keyword>
<evidence type="ECO:0000256" key="6">
    <source>
        <dbReference type="ARBA" id="ARBA00023328"/>
    </source>
</evidence>
<keyword evidence="12 13" id="KW-0808">Transferase</keyword>
<dbReference type="InterPro" id="IPR008271">
    <property type="entry name" value="Ser/Thr_kinase_AS"/>
</dbReference>
<keyword evidence="12 13" id="KW-0418">Kinase</keyword>
<evidence type="ECO:0000256" key="8">
    <source>
        <dbReference type="SAM" id="MobiDB-lite"/>
    </source>
</evidence>
<dbReference type="InterPro" id="IPR013212">
    <property type="entry name" value="Mad3/Bub1_I"/>
</dbReference>
<feature type="region of interest" description="Disordered" evidence="8">
    <location>
        <begin position="785"/>
        <end position="804"/>
    </location>
</feature>
<keyword evidence="3 7" id="KW-0547">Nucleotide-binding</keyword>
<dbReference type="PROSITE" id="PS00108">
    <property type="entry name" value="PROTEIN_KINASE_ST"/>
    <property type="match status" value="1"/>
</dbReference>
<keyword evidence="5 7" id="KW-0067">ATP-binding</keyword>
<dbReference type="Pfam" id="PF00069">
    <property type="entry name" value="Pkinase"/>
    <property type="match status" value="1"/>
</dbReference>
<dbReference type="SUPFAM" id="SSF56112">
    <property type="entry name" value="Protein kinase-like (PK-like)"/>
    <property type="match status" value="1"/>
</dbReference>
<evidence type="ECO:0000259" key="9">
    <source>
        <dbReference type="PROSITE" id="PS50011"/>
    </source>
</evidence>
<dbReference type="GO" id="GO:0007094">
    <property type="term" value="P:mitotic spindle assembly checkpoint signaling"/>
    <property type="evidence" value="ECO:0007669"/>
    <property type="project" value="InterPro"/>
</dbReference>
<feature type="compositionally biased region" description="Polar residues" evidence="8">
    <location>
        <begin position="559"/>
        <end position="570"/>
    </location>
</feature>
<feature type="binding site" evidence="7">
    <location>
        <position position="954"/>
    </location>
    <ligand>
        <name>ATP</name>
        <dbReference type="ChEBI" id="CHEBI:30616"/>
    </ligand>
</feature>
<dbReference type="RefSeq" id="XP_025830573.1">
    <property type="nucleotide sequence ID" value="XM_025974788.1"/>
</dbReference>
<evidence type="ECO:0000313" key="13">
    <source>
        <dbReference type="RefSeq" id="XP_025830573.1"/>
    </source>
</evidence>
<protein>
    <submittedName>
        <fullName evidence="12">Probable inactive serine/threonine-protein kinase bub1 isoform X1</fullName>
    </submittedName>
    <submittedName>
        <fullName evidence="13 14">Probable inactive serine/threonine-protein kinase bub1 isoform X2</fullName>
    </submittedName>
</protein>
<dbReference type="SMART" id="SM00220">
    <property type="entry name" value="S_TKc"/>
    <property type="match status" value="1"/>
</dbReference>
<dbReference type="PANTHER" id="PTHR14030">
    <property type="entry name" value="MITOTIC CHECKPOINT SERINE/THREONINE-PROTEIN KINASE BUB1"/>
    <property type="match status" value="1"/>
</dbReference>
<sequence>MSSVMDFDLSKENIQPLRGGRNVTQLEVALQAQFNEDYQREILQQKEAFENAIRHYEGEDPLDNWYHYISWVEQSFPKHGHEGNLVALLEDCLSKFEHDKRYIHDRRFCKLWIKYIDMQPNPLELFHMMHAQGLCRSCADLYRAWAYYHEVAGDFKSADMVFQLGEQELAQPYEELVTAHRNLVYAVGQQMIRGAEVDAQRLEEQRRALTTLSTYGHGKMVPSVRIPISAGAGVLPSGAKANLKENVVVPVYQDRDNSKLLGAEAVPPVSILSAAKRQQAPKENTIKPGVWTTALPIKKGPMAHRNPAFTVHEDIIDLHSIGIKLPDEFYPVSHEDFSNWNPPLAYFEPEDPSRIPMYPKSKVYANPKGEVSIEEVRATKYKVKGNCNRLNISHSETNEAIQSILGDGVINQKVPFQEHQQQQQHIGYGQTQNEHFQNYLPRSEQFQYQQVDVGMAKQEGAIRKSYELMNNSQQQQQHFEIFSQQQPMMTGGFGQFHNQHLQPSQQPQSNHFDQHQTMSLLNRSQLHMSNQFPQQQQMAFSTQQFQMQPQQQHKPQQPTFNKSKNNNILSRTPCHSVKQAITAQTATIVSPAGTGFANLSTQQANTPVNRESPNMSSEFGKDMVDLWRFTTEEDSNSLPPIKGTSKFAIFEDDAQLKGTAMKSPPFRIISDEELAETGSRGGQDVAAAAQPCDGAKRIPIFEDDSNSPIKIIGNREPPILPDLNASCNTQMFNVNLNAMQVSTPQSKRTEPLKDISEETLKQSKKMLFGPEPEKKHMSTIFEETTKDYRSSSSSGSSTFKSVMSNQSKRENMAVISEEESNYNFNLAQNMKANAALRLSLLGDLMECESGQSSPVTDILPTLPPAPLHIEPLSQAPSDPFKSTVIETLLKHVAFPNRHTAGYIEIFCTPRFTIKKEPCRIGDDRYLIEKMLGKGTYGQVYKATDLRTKEVVALKIQKPPNKWEFYICREIQSRLAKHPLRDRFMQVPVGYFNDQMSILVSEFSRCGSLLDVANAVKQKTGKTLKEPFCIFFSMEMLSIVQALHKAKIIHADVKPDNFLVFVAPDQTITLQLIDFGCSIDMTLFPESTTFTRCVTTEDFVCCEMRDGRPWNYHTDLFCVAASAHVLLFDKYIQLQKKDGHWSITQRFTRYMSLELWNTFFANLLNQQAGLADPEPLLGLLREAFYASDRTADMRYLANVLKDR</sequence>
<dbReference type="PROSITE" id="PS50011">
    <property type="entry name" value="PROTEIN_KINASE_DOM"/>
    <property type="match status" value="1"/>
</dbReference>
<keyword evidence="11" id="KW-1185">Reference proteome</keyword>
<dbReference type="AlphaFoldDB" id="A0A7F5R4W8"/>
<feature type="compositionally biased region" description="Low complexity" evidence="8">
    <location>
        <begin position="790"/>
        <end position="804"/>
    </location>
</feature>
<evidence type="ECO:0000256" key="2">
    <source>
        <dbReference type="ARBA" id="ARBA00022454"/>
    </source>
</evidence>
<feature type="domain" description="Protein kinase" evidence="9">
    <location>
        <begin position="925"/>
        <end position="1202"/>
    </location>
</feature>
<keyword evidence="4" id="KW-0995">Kinetochore</keyword>
<dbReference type="InterPro" id="IPR015661">
    <property type="entry name" value="Bub1/Mad3"/>
</dbReference>
<dbReference type="PANTHER" id="PTHR14030:SF4">
    <property type="entry name" value="BUB1 KINASE, ISOFORM A-RELATED"/>
    <property type="match status" value="1"/>
</dbReference>
<comment type="subcellular location">
    <subcellularLocation>
        <location evidence="1">Chromosome</location>
        <location evidence="1">Centromere</location>
        <location evidence="1">Kinetochore</location>
    </subcellularLocation>
</comment>
<reference evidence="12 13" key="1">
    <citation type="submission" date="2025-04" db="UniProtKB">
        <authorList>
            <consortium name="RefSeq"/>
        </authorList>
    </citation>
    <scope>IDENTIFICATION</scope>
    <source>
        <tissue evidence="12 13">Entire body</tissue>
    </source>
</reference>
<dbReference type="CDD" id="cd13981">
    <property type="entry name" value="STKc_Bub1_BubR1"/>
    <property type="match status" value="1"/>
</dbReference>
<evidence type="ECO:0000313" key="14">
    <source>
        <dbReference type="RefSeq" id="XP_025830574.1"/>
    </source>
</evidence>
<evidence type="ECO:0000256" key="4">
    <source>
        <dbReference type="ARBA" id="ARBA00022838"/>
    </source>
</evidence>
<dbReference type="FunFam" id="1.25.40.430:FF:000003">
    <property type="entry name" value="Checkpoint serine/threonine-protein kinase BUB1"/>
    <property type="match status" value="1"/>
</dbReference>
<evidence type="ECO:0000313" key="11">
    <source>
        <dbReference type="Proteomes" id="UP000192223"/>
    </source>
</evidence>
<dbReference type="InterPro" id="IPR000719">
    <property type="entry name" value="Prot_kinase_dom"/>
</dbReference>
<evidence type="ECO:0000313" key="12">
    <source>
        <dbReference type="RefSeq" id="XP_025830572.1"/>
    </source>
</evidence>